<evidence type="ECO:0000256" key="4">
    <source>
        <dbReference type="SAM" id="MobiDB-lite"/>
    </source>
</evidence>
<dbReference type="Pfam" id="PF04352">
    <property type="entry name" value="ProQ"/>
    <property type="match status" value="1"/>
</dbReference>
<gene>
    <name evidence="6" type="ORF">E1H14_03805</name>
</gene>
<evidence type="ECO:0000256" key="3">
    <source>
        <dbReference type="ARBA" id="ARBA00023186"/>
    </source>
</evidence>
<evidence type="ECO:0000256" key="1">
    <source>
        <dbReference type="ARBA" id="ARBA00022490"/>
    </source>
</evidence>
<keyword evidence="7" id="KW-1185">Reference proteome</keyword>
<keyword evidence="2" id="KW-0694">RNA-binding</keyword>
<feature type="domain" description="ProQ/FinO" evidence="5">
    <location>
        <begin position="51"/>
        <end position="160"/>
    </location>
</feature>
<dbReference type="GO" id="GO:0010608">
    <property type="term" value="P:post-transcriptional regulation of gene expression"/>
    <property type="evidence" value="ECO:0007669"/>
    <property type="project" value="InterPro"/>
</dbReference>
<evidence type="ECO:0000256" key="2">
    <source>
        <dbReference type="ARBA" id="ARBA00022884"/>
    </source>
</evidence>
<organism evidence="6 7">
    <name type="scientific">Nitrincola tapanii</name>
    <dbReference type="NCBI Taxonomy" id="1708751"/>
    <lineage>
        <taxon>Bacteria</taxon>
        <taxon>Pseudomonadati</taxon>
        <taxon>Pseudomonadota</taxon>
        <taxon>Gammaproteobacteria</taxon>
        <taxon>Oceanospirillales</taxon>
        <taxon>Oceanospirillaceae</taxon>
        <taxon>Nitrincola</taxon>
    </lineage>
</organism>
<feature type="compositionally biased region" description="Polar residues" evidence="4">
    <location>
        <begin position="38"/>
        <end position="47"/>
    </location>
</feature>
<dbReference type="GO" id="GO:0034057">
    <property type="term" value="F:RNA strand-exchange activity"/>
    <property type="evidence" value="ECO:0007669"/>
    <property type="project" value="InterPro"/>
</dbReference>
<dbReference type="GO" id="GO:0033592">
    <property type="term" value="F:RNA strand annealing activity"/>
    <property type="evidence" value="ECO:0007669"/>
    <property type="project" value="InterPro"/>
</dbReference>
<dbReference type="InterPro" id="IPR023529">
    <property type="entry name" value="ProQ"/>
</dbReference>
<feature type="compositionally biased region" description="Basic and acidic residues" evidence="4">
    <location>
        <begin position="155"/>
        <end position="173"/>
    </location>
</feature>
<dbReference type="GO" id="GO:0005829">
    <property type="term" value="C:cytosol"/>
    <property type="evidence" value="ECO:0007669"/>
    <property type="project" value="TreeGrafter"/>
</dbReference>
<keyword evidence="3" id="KW-0143">Chaperone</keyword>
<dbReference type="Gene3D" id="1.10.1710.10">
    <property type="entry name" value="ProQ/FinO domain"/>
    <property type="match status" value="1"/>
</dbReference>
<name>A0A5A9W5B9_9GAMM</name>
<evidence type="ECO:0000259" key="5">
    <source>
        <dbReference type="SMART" id="SM00945"/>
    </source>
</evidence>
<dbReference type="PANTHER" id="PTHR38106:SF1">
    <property type="entry name" value="RNA CHAPERONE PROQ"/>
    <property type="match status" value="1"/>
</dbReference>
<dbReference type="SMART" id="SM00945">
    <property type="entry name" value="ProQ"/>
    <property type="match status" value="1"/>
</dbReference>
<accession>A0A5A9W5B9</accession>
<sequence length="184" mass="20851">MENLLAECETRLSQAEARWQTSSSLSNERNRVNASAPVESNAQNTPKARSKNRAANLAALQLLQDAYPQVFAAQPVRALKIGIQEDLIADAKVAKNKIKRALASFVRSPNYLRSLQAGAARVDLQGQEVGEVTAEEAEHARQQLREMHKLRKQRQKEQEQEALRREKEERMNAKLDQLLTLNRR</sequence>
<dbReference type="InterPro" id="IPR016103">
    <property type="entry name" value="ProQ/FinO"/>
</dbReference>
<dbReference type="InterPro" id="IPR036442">
    <property type="entry name" value="ProQ/FinO_sf"/>
</dbReference>
<dbReference type="Proteomes" id="UP000325302">
    <property type="component" value="Unassembled WGS sequence"/>
</dbReference>
<comment type="caution">
    <text evidence="6">The sequence shown here is derived from an EMBL/GenBank/DDBJ whole genome shotgun (WGS) entry which is preliminary data.</text>
</comment>
<feature type="region of interest" description="Disordered" evidence="4">
    <location>
        <begin position="148"/>
        <end position="184"/>
    </location>
</feature>
<dbReference type="SUPFAM" id="SSF48657">
    <property type="entry name" value="FinO-like"/>
    <property type="match status" value="1"/>
</dbReference>
<reference evidence="6 7" key="1">
    <citation type="submission" date="2019-03" db="EMBL/GenBank/DDBJ databases">
        <title>Nitrincola sp. nov. isolated from an Indian soda lake.</title>
        <authorList>
            <person name="Joshi A."/>
            <person name="Thite S.V."/>
            <person name="Joseph N."/>
            <person name="Dhotre D."/>
            <person name="Moorthy M."/>
            <person name="Shouche Y.S."/>
        </authorList>
    </citation>
    <scope>NUCLEOTIDE SEQUENCE [LARGE SCALE GENOMIC DNA]</scope>
    <source>
        <strain evidence="6 7">MEB193</strain>
    </source>
</reference>
<dbReference type="PANTHER" id="PTHR38106">
    <property type="entry name" value="RNA CHAPERONE PROQ"/>
    <property type="match status" value="1"/>
</dbReference>
<dbReference type="AlphaFoldDB" id="A0A5A9W5B9"/>
<keyword evidence="1" id="KW-0963">Cytoplasm</keyword>
<feature type="region of interest" description="Disordered" evidence="4">
    <location>
        <begin position="19"/>
        <end position="51"/>
    </location>
</feature>
<dbReference type="EMBL" id="SMRS01000002">
    <property type="protein sequence ID" value="KAA0875947.1"/>
    <property type="molecule type" value="Genomic_DNA"/>
</dbReference>
<dbReference type="OrthoDB" id="8421419at2"/>
<evidence type="ECO:0000313" key="6">
    <source>
        <dbReference type="EMBL" id="KAA0875947.1"/>
    </source>
</evidence>
<protein>
    <submittedName>
        <fullName evidence="6">DNA competence protein</fullName>
    </submittedName>
</protein>
<evidence type="ECO:0000313" key="7">
    <source>
        <dbReference type="Proteomes" id="UP000325302"/>
    </source>
</evidence>
<proteinExistence type="predicted"/>